<gene>
    <name evidence="2" type="ORF">GDO78_018871</name>
</gene>
<name>A0A8J6B8H4_ELECQ</name>
<feature type="compositionally biased region" description="Basic and acidic residues" evidence="1">
    <location>
        <begin position="35"/>
        <end position="47"/>
    </location>
</feature>
<accession>A0A8J6B8H4</accession>
<dbReference type="Proteomes" id="UP000770717">
    <property type="component" value="Unassembled WGS sequence"/>
</dbReference>
<evidence type="ECO:0000313" key="2">
    <source>
        <dbReference type="EMBL" id="KAG9465119.1"/>
    </source>
</evidence>
<protein>
    <submittedName>
        <fullName evidence="2">Uncharacterized protein</fullName>
    </submittedName>
</protein>
<evidence type="ECO:0000313" key="3">
    <source>
        <dbReference type="Proteomes" id="UP000770717"/>
    </source>
</evidence>
<sequence>MVQRSHERRCIVGCRQRRDGIGGESVDCLSNWGSIDREEKGTKDRALGDPNSKRKWSGDRTSKGNTERAVREVGGEPGESSVL</sequence>
<feature type="compositionally biased region" description="Basic and acidic residues" evidence="1">
    <location>
        <begin position="56"/>
        <end position="74"/>
    </location>
</feature>
<comment type="caution">
    <text evidence="2">The sequence shown here is derived from an EMBL/GenBank/DDBJ whole genome shotgun (WGS) entry which is preliminary data.</text>
</comment>
<dbReference type="AlphaFoldDB" id="A0A8J6B8H4"/>
<feature type="region of interest" description="Disordered" evidence="1">
    <location>
        <begin position="34"/>
        <end position="83"/>
    </location>
</feature>
<keyword evidence="3" id="KW-1185">Reference proteome</keyword>
<evidence type="ECO:0000256" key="1">
    <source>
        <dbReference type="SAM" id="MobiDB-lite"/>
    </source>
</evidence>
<dbReference type="EMBL" id="WNTK01003442">
    <property type="protein sequence ID" value="KAG9465119.1"/>
    <property type="molecule type" value="Genomic_DNA"/>
</dbReference>
<organism evidence="2 3">
    <name type="scientific">Eleutherodactylus coqui</name>
    <name type="common">Puerto Rican coqui</name>
    <dbReference type="NCBI Taxonomy" id="57060"/>
    <lineage>
        <taxon>Eukaryota</taxon>
        <taxon>Metazoa</taxon>
        <taxon>Chordata</taxon>
        <taxon>Craniata</taxon>
        <taxon>Vertebrata</taxon>
        <taxon>Euteleostomi</taxon>
        <taxon>Amphibia</taxon>
        <taxon>Batrachia</taxon>
        <taxon>Anura</taxon>
        <taxon>Neobatrachia</taxon>
        <taxon>Hyloidea</taxon>
        <taxon>Eleutherodactylidae</taxon>
        <taxon>Eleutherodactylinae</taxon>
        <taxon>Eleutherodactylus</taxon>
        <taxon>Eleutherodactylus</taxon>
    </lineage>
</organism>
<reference evidence="2" key="1">
    <citation type="thesis" date="2020" institute="ProQuest LLC" country="789 East Eisenhower Parkway, Ann Arbor, MI, USA">
        <title>Comparative Genomics and Chromosome Evolution.</title>
        <authorList>
            <person name="Mudd A.B."/>
        </authorList>
    </citation>
    <scope>NUCLEOTIDE SEQUENCE</scope>
    <source>
        <strain evidence="2">HN-11 Male</strain>
        <tissue evidence="2">Kidney and liver</tissue>
    </source>
</reference>
<proteinExistence type="predicted"/>